<organism evidence="9 10">
    <name type="scientific">Streptomyces venezuelae</name>
    <dbReference type="NCBI Taxonomy" id="54571"/>
    <lineage>
        <taxon>Bacteria</taxon>
        <taxon>Bacillati</taxon>
        <taxon>Actinomycetota</taxon>
        <taxon>Actinomycetes</taxon>
        <taxon>Kitasatosporales</taxon>
        <taxon>Streptomycetaceae</taxon>
        <taxon>Streptomyces</taxon>
    </lineage>
</organism>
<gene>
    <name evidence="9" type="ORF">DEJ51_13710</name>
</gene>
<evidence type="ECO:0000313" key="9">
    <source>
        <dbReference type="EMBL" id="QES55124.1"/>
    </source>
</evidence>
<keyword evidence="6" id="KW-0663">Pyridoxal phosphate</keyword>
<feature type="region of interest" description="Disordered" evidence="7">
    <location>
        <begin position="17"/>
        <end position="43"/>
    </location>
</feature>
<keyword evidence="4" id="KW-0032">Aminotransferase</keyword>
<evidence type="ECO:0000256" key="6">
    <source>
        <dbReference type="ARBA" id="ARBA00022898"/>
    </source>
</evidence>
<dbReference type="Gene3D" id="3.90.1150.10">
    <property type="entry name" value="Aspartate Aminotransferase, domain 1"/>
    <property type="match status" value="1"/>
</dbReference>
<sequence length="436" mass="46010">MPPTTFRRYDARTRLPKELPVSAPVPAPATPAAPSGGAPPPAFAARAASVEGSPVREILALTERPGIISLAGGLPAPELFDTEGLRAAYDSAFAVSARRALQYSTTEGAPELREAVAARATARGLPTAPDDVLVTSGSQQALTLITATLVEPGDVVLVENPTYLAALQCFGLAGARVVAVPCDAEGILPDALADVVARERPKLLYTVPTFQNPTGRTLPGARRAAVAETAARLGLWLVEDDPYGELRYEGSDVPWLAAHPGAEDRTALLGSFSKVMAPGLRLGWLRAPAALRRAAVVAKQAADLHTSTVDQLAAAHYLAAVDLDAHIATVRTAYRERRDALQSALSRTLEADCDWNLPAGGMFVWARLPEDHDAADLLRTAVAHGVAFVPGAPFYAAAPDPRTLRLSFTTHTPSEITEGVGRLGAALEEYGRKQLR</sequence>
<dbReference type="InterPro" id="IPR015421">
    <property type="entry name" value="PyrdxlP-dep_Trfase_major"/>
</dbReference>
<comment type="similarity">
    <text evidence="2">Belongs to the class-I pyridoxal-phosphate-dependent aminotransferase family.</text>
</comment>
<dbReference type="Proteomes" id="UP000324101">
    <property type="component" value="Chromosome"/>
</dbReference>
<accession>A0A5P2DIZ2</accession>
<evidence type="ECO:0000256" key="5">
    <source>
        <dbReference type="ARBA" id="ARBA00022679"/>
    </source>
</evidence>
<dbReference type="InterPro" id="IPR015422">
    <property type="entry name" value="PyrdxlP-dep_Trfase_small"/>
</dbReference>
<evidence type="ECO:0000256" key="7">
    <source>
        <dbReference type="SAM" id="MobiDB-lite"/>
    </source>
</evidence>
<dbReference type="FunFam" id="3.40.640.10:FF:000053">
    <property type="entry name" value="Aminotransferase, class I"/>
    <property type="match status" value="1"/>
</dbReference>
<feature type="compositionally biased region" description="Pro residues" evidence="7">
    <location>
        <begin position="23"/>
        <end position="42"/>
    </location>
</feature>
<feature type="domain" description="Aminotransferase class I/classII large" evidence="8">
    <location>
        <begin position="90"/>
        <end position="423"/>
    </location>
</feature>
<dbReference type="OrthoDB" id="199743at2"/>
<dbReference type="InterPro" id="IPR050859">
    <property type="entry name" value="Class-I_PLP-dep_aminotransf"/>
</dbReference>
<comment type="subunit">
    <text evidence="3">Homodimer.</text>
</comment>
<protein>
    <submittedName>
        <fullName evidence="9">Transcriptional regulator</fullName>
    </submittedName>
</protein>
<evidence type="ECO:0000259" key="8">
    <source>
        <dbReference type="Pfam" id="PF00155"/>
    </source>
</evidence>
<dbReference type="GO" id="GO:0008483">
    <property type="term" value="F:transaminase activity"/>
    <property type="evidence" value="ECO:0007669"/>
    <property type="project" value="UniProtKB-KW"/>
</dbReference>
<dbReference type="GO" id="GO:1901605">
    <property type="term" value="P:alpha-amino acid metabolic process"/>
    <property type="evidence" value="ECO:0007669"/>
    <property type="project" value="TreeGrafter"/>
</dbReference>
<evidence type="ECO:0000256" key="4">
    <source>
        <dbReference type="ARBA" id="ARBA00022576"/>
    </source>
</evidence>
<dbReference type="PANTHER" id="PTHR42790:SF19">
    <property type="entry name" value="KYNURENINE_ALPHA-AMINOADIPATE AMINOTRANSFERASE, MITOCHONDRIAL"/>
    <property type="match status" value="1"/>
</dbReference>
<evidence type="ECO:0000313" key="10">
    <source>
        <dbReference type="Proteomes" id="UP000324101"/>
    </source>
</evidence>
<dbReference type="InterPro" id="IPR004839">
    <property type="entry name" value="Aminotransferase_I/II_large"/>
</dbReference>
<reference evidence="9 10" key="1">
    <citation type="submission" date="2018-05" db="EMBL/GenBank/DDBJ databases">
        <title>Streptomyces venezuelae.</title>
        <authorList>
            <person name="Kim W."/>
            <person name="Lee N."/>
            <person name="Cho B.-K."/>
        </authorList>
    </citation>
    <scope>NUCLEOTIDE SEQUENCE [LARGE SCALE GENOMIC DNA]</scope>
    <source>
        <strain evidence="9 10">ATCC 21018</strain>
    </source>
</reference>
<dbReference type="PANTHER" id="PTHR42790">
    <property type="entry name" value="AMINOTRANSFERASE"/>
    <property type="match status" value="1"/>
</dbReference>
<evidence type="ECO:0000256" key="1">
    <source>
        <dbReference type="ARBA" id="ARBA00001933"/>
    </source>
</evidence>
<dbReference type="Gene3D" id="3.40.640.10">
    <property type="entry name" value="Type I PLP-dependent aspartate aminotransferase-like (Major domain)"/>
    <property type="match status" value="1"/>
</dbReference>
<proteinExistence type="inferred from homology"/>
<dbReference type="AlphaFoldDB" id="A0A5P2DIZ2"/>
<dbReference type="SUPFAM" id="SSF53383">
    <property type="entry name" value="PLP-dependent transferases"/>
    <property type="match status" value="1"/>
</dbReference>
<evidence type="ECO:0000256" key="3">
    <source>
        <dbReference type="ARBA" id="ARBA00011738"/>
    </source>
</evidence>
<dbReference type="EMBL" id="CP029189">
    <property type="protein sequence ID" value="QES55124.1"/>
    <property type="molecule type" value="Genomic_DNA"/>
</dbReference>
<dbReference type="InterPro" id="IPR015424">
    <property type="entry name" value="PyrdxlP-dep_Trfase"/>
</dbReference>
<dbReference type="Pfam" id="PF00155">
    <property type="entry name" value="Aminotran_1_2"/>
    <property type="match status" value="1"/>
</dbReference>
<dbReference type="CDD" id="cd00609">
    <property type="entry name" value="AAT_like"/>
    <property type="match status" value="1"/>
</dbReference>
<name>A0A5P2DIZ2_STRVZ</name>
<comment type="cofactor">
    <cofactor evidence="1">
        <name>pyridoxal 5'-phosphate</name>
        <dbReference type="ChEBI" id="CHEBI:597326"/>
    </cofactor>
</comment>
<evidence type="ECO:0000256" key="2">
    <source>
        <dbReference type="ARBA" id="ARBA00007441"/>
    </source>
</evidence>
<keyword evidence="5" id="KW-0808">Transferase</keyword>
<dbReference type="GO" id="GO:0030170">
    <property type="term" value="F:pyridoxal phosphate binding"/>
    <property type="evidence" value="ECO:0007669"/>
    <property type="project" value="InterPro"/>
</dbReference>